<evidence type="ECO:0000256" key="5">
    <source>
        <dbReference type="SAM" id="MobiDB-lite"/>
    </source>
</evidence>
<dbReference type="SUPFAM" id="SSF55194">
    <property type="entry name" value="Ribosome recycling factor, RRF"/>
    <property type="match status" value="1"/>
</dbReference>
<organism evidence="7 8">
    <name type="scientific">Porites evermanni</name>
    <dbReference type="NCBI Taxonomy" id="104178"/>
    <lineage>
        <taxon>Eukaryota</taxon>
        <taxon>Metazoa</taxon>
        <taxon>Cnidaria</taxon>
        <taxon>Anthozoa</taxon>
        <taxon>Hexacorallia</taxon>
        <taxon>Scleractinia</taxon>
        <taxon>Fungiina</taxon>
        <taxon>Poritidae</taxon>
        <taxon>Porites</taxon>
    </lineage>
</organism>
<feature type="region of interest" description="Disordered" evidence="5">
    <location>
        <begin position="164"/>
        <end position="184"/>
    </location>
</feature>
<proteinExistence type="inferred from homology"/>
<evidence type="ECO:0000313" key="7">
    <source>
        <dbReference type="EMBL" id="CAH3191312.1"/>
    </source>
</evidence>
<dbReference type="PANTHER" id="PTHR20982:SF3">
    <property type="entry name" value="MITOCHONDRIAL RIBOSOME RECYCLING FACTOR PSEUDO 1"/>
    <property type="match status" value="1"/>
</dbReference>
<evidence type="ECO:0000256" key="3">
    <source>
        <dbReference type="ARBA" id="ARBA00022917"/>
    </source>
</evidence>
<dbReference type="InterPro" id="IPR036191">
    <property type="entry name" value="RRF_sf"/>
</dbReference>
<dbReference type="Gene3D" id="1.10.132.20">
    <property type="entry name" value="Ribosome-recycling factor"/>
    <property type="match status" value="1"/>
</dbReference>
<dbReference type="InterPro" id="IPR002661">
    <property type="entry name" value="Ribosome_recyc_fac"/>
</dbReference>
<name>A0ABN8SJX1_9CNID</name>
<dbReference type="InterPro" id="IPR023584">
    <property type="entry name" value="Ribosome_recyc_fac_dom"/>
</dbReference>
<evidence type="ECO:0000256" key="2">
    <source>
        <dbReference type="ARBA" id="ARBA00020581"/>
    </source>
</evidence>
<dbReference type="Gene3D" id="3.30.1360.40">
    <property type="match status" value="1"/>
</dbReference>
<keyword evidence="3" id="KW-0648">Protein biosynthesis</keyword>
<evidence type="ECO:0000256" key="4">
    <source>
        <dbReference type="ARBA" id="ARBA00033107"/>
    </source>
</evidence>
<comment type="similarity">
    <text evidence="1">Belongs to the RRF family.</text>
</comment>
<feature type="compositionally biased region" description="Basic and acidic residues" evidence="5">
    <location>
        <begin position="168"/>
        <end position="184"/>
    </location>
</feature>
<sequence length="216" mass="24506">ITVSLFHTFHSGRKSKSSSSSVSIDHDLAEGLVDLEKLQSAMESAVGKLQLDFRDKISTKILPNALDKIKLESQNGKDKFILSQVAQIKLNNGMFVVDMNGSPEFIFNASFSLHTYLDTRIHVIHPSIHVLLTCIVRVTQEYRENLTKIAKAACEQSKQSIRKVRQKGMSDVRKNKKGRSDDDVKTVEKMIQQLTDQFCEDTEVLLEEKTKELLRK</sequence>
<evidence type="ECO:0000259" key="6">
    <source>
        <dbReference type="Pfam" id="PF01765"/>
    </source>
</evidence>
<evidence type="ECO:0000256" key="1">
    <source>
        <dbReference type="ARBA" id="ARBA00005912"/>
    </source>
</evidence>
<feature type="domain" description="Ribosome recycling factor" evidence="6">
    <location>
        <begin position="59"/>
        <end position="214"/>
    </location>
</feature>
<reference evidence="7 8" key="1">
    <citation type="submission" date="2022-05" db="EMBL/GenBank/DDBJ databases">
        <authorList>
            <consortium name="Genoscope - CEA"/>
            <person name="William W."/>
        </authorList>
    </citation>
    <scope>NUCLEOTIDE SEQUENCE [LARGE SCALE GENOMIC DNA]</scope>
</reference>
<keyword evidence="8" id="KW-1185">Reference proteome</keyword>
<dbReference type="Proteomes" id="UP001159427">
    <property type="component" value="Unassembled WGS sequence"/>
</dbReference>
<feature type="non-terminal residue" evidence="7">
    <location>
        <position position="1"/>
    </location>
</feature>
<dbReference type="EMBL" id="CALNXI010002894">
    <property type="protein sequence ID" value="CAH3191312.1"/>
    <property type="molecule type" value="Genomic_DNA"/>
</dbReference>
<protein>
    <recommendedName>
        <fullName evidence="2">Ribosome-recycling factor, mitochondrial</fullName>
    </recommendedName>
    <alternativeName>
        <fullName evidence="4">Ribosome-releasing factor, mitochondrial</fullName>
    </alternativeName>
</protein>
<gene>
    <name evidence="7" type="ORF">PEVE_00021611</name>
</gene>
<dbReference type="PANTHER" id="PTHR20982">
    <property type="entry name" value="RIBOSOME RECYCLING FACTOR"/>
    <property type="match status" value="1"/>
</dbReference>
<evidence type="ECO:0000313" key="8">
    <source>
        <dbReference type="Proteomes" id="UP001159427"/>
    </source>
</evidence>
<dbReference type="Pfam" id="PF01765">
    <property type="entry name" value="RRF"/>
    <property type="match status" value="1"/>
</dbReference>
<accession>A0ABN8SJX1</accession>
<comment type="caution">
    <text evidence="7">The sequence shown here is derived from an EMBL/GenBank/DDBJ whole genome shotgun (WGS) entry which is preliminary data.</text>
</comment>